<dbReference type="OrthoDB" id="2576311at2759"/>
<dbReference type="STRING" id="930990.A0A067MCY0"/>
<evidence type="ECO:0000313" key="3">
    <source>
        <dbReference type="Proteomes" id="UP000027195"/>
    </source>
</evidence>
<accession>A0A067MCY0</accession>
<protein>
    <submittedName>
        <fullName evidence="2">Uncharacterized protein</fullName>
    </submittedName>
</protein>
<feature type="chain" id="PRO_5001641177" evidence="1">
    <location>
        <begin position="24"/>
        <end position="126"/>
    </location>
</feature>
<dbReference type="Proteomes" id="UP000027195">
    <property type="component" value="Unassembled WGS sequence"/>
</dbReference>
<gene>
    <name evidence="2" type="ORF">BOTBODRAFT_374261</name>
</gene>
<sequence length="126" mass="13633">MHTLGKRTLLFSSLLSGFLLVRAQHSTVTCDASSGGWIYNSLGQTPCLIFADMYPSCTEKSIVVPGLNESDPNASYGAPETDLECLCNTVAYDLISACAFCQHKPFLTWSQWTACCEPSTTPLVGK</sequence>
<dbReference type="EMBL" id="KL198044">
    <property type="protein sequence ID" value="KDQ13389.1"/>
    <property type="molecule type" value="Genomic_DNA"/>
</dbReference>
<reference evidence="3" key="1">
    <citation type="journal article" date="2014" name="Proc. Natl. Acad. Sci. U.S.A.">
        <title>Extensive sampling of basidiomycete genomes demonstrates inadequacy of the white-rot/brown-rot paradigm for wood decay fungi.</title>
        <authorList>
            <person name="Riley R."/>
            <person name="Salamov A.A."/>
            <person name="Brown D.W."/>
            <person name="Nagy L.G."/>
            <person name="Floudas D."/>
            <person name="Held B.W."/>
            <person name="Levasseur A."/>
            <person name="Lombard V."/>
            <person name="Morin E."/>
            <person name="Otillar R."/>
            <person name="Lindquist E.A."/>
            <person name="Sun H."/>
            <person name="LaButti K.M."/>
            <person name="Schmutz J."/>
            <person name="Jabbour D."/>
            <person name="Luo H."/>
            <person name="Baker S.E."/>
            <person name="Pisabarro A.G."/>
            <person name="Walton J.D."/>
            <person name="Blanchette R.A."/>
            <person name="Henrissat B."/>
            <person name="Martin F."/>
            <person name="Cullen D."/>
            <person name="Hibbett D.S."/>
            <person name="Grigoriev I.V."/>
        </authorList>
    </citation>
    <scope>NUCLEOTIDE SEQUENCE [LARGE SCALE GENOMIC DNA]</scope>
    <source>
        <strain evidence="3">FD-172 SS1</strain>
    </source>
</reference>
<name>A0A067MCY0_BOTB1</name>
<organism evidence="2 3">
    <name type="scientific">Botryobasidium botryosum (strain FD-172 SS1)</name>
    <dbReference type="NCBI Taxonomy" id="930990"/>
    <lineage>
        <taxon>Eukaryota</taxon>
        <taxon>Fungi</taxon>
        <taxon>Dikarya</taxon>
        <taxon>Basidiomycota</taxon>
        <taxon>Agaricomycotina</taxon>
        <taxon>Agaricomycetes</taxon>
        <taxon>Cantharellales</taxon>
        <taxon>Botryobasidiaceae</taxon>
        <taxon>Botryobasidium</taxon>
    </lineage>
</organism>
<keyword evidence="1" id="KW-0732">Signal</keyword>
<evidence type="ECO:0000256" key="1">
    <source>
        <dbReference type="SAM" id="SignalP"/>
    </source>
</evidence>
<proteinExistence type="predicted"/>
<dbReference type="AlphaFoldDB" id="A0A067MCY0"/>
<dbReference type="HOGENOM" id="CLU_2078653_0_0_1"/>
<evidence type="ECO:0000313" key="2">
    <source>
        <dbReference type="EMBL" id="KDQ13389.1"/>
    </source>
</evidence>
<feature type="signal peptide" evidence="1">
    <location>
        <begin position="1"/>
        <end position="23"/>
    </location>
</feature>
<dbReference type="InParanoid" id="A0A067MCY0"/>
<keyword evidence="3" id="KW-1185">Reference proteome</keyword>